<dbReference type="RefSeq" id="WP_106203804.1">
    <property type="nucleotide sequence ID" value="NZ_PVTD01000002.1"/>
</dbReference>
<evidence type="ECO:0000256" key="1">
    <source>
        <dbReference type="ARBA" id="ARBA00001932"/>
    </source>
</evidence>
<dbReference type="PANTHER" id="PTHR11455:SF9">
    <property type="entry name" value="CRYPTOCHROME CIRCADIAN CLOCK 5 ISOFORM X1"/>
    <property type="match status" value="1"/>
</dbReference>
<keyword evidence="6" id="KW-0157">Chromophore</keyword>
<protein>
    <submittedName>
        <fullName evidence="8">Deoxyribodipyrimidine photo-lyase</fullName>
    </submittedName>
</protein>
<dbReference type="Gene3D" id="3.40.50.620">
    <property type="entry name" value="HUPs"/>
    <property type="match status" value="1"/>
</dbReference>
<dbReference type="Proteomes" id="UP000239480">
    <property type="component" value="Unassembled WGS sequence"/>
</dbReference>
<evidence type="ECO:0000256" key="5">
    <source>
        <dbReference type="PIRSR" id="PIRSR602081-2"/>
    </source>
</evidence>
<accession>A0A2T0RUL1</accession>
<comment type="caution">
    <text evidence="8">The sequence shown here is derived from an EMBL/GenBank/DDBJ whole genome shotgun (WGS) entry which is preliminary data.</text>
</comment>
<keyword evidence="2 4" id="KW-0285">Flavoprotein</keyword>
<feature type="site" description="Electron transfer via tryptophanyl radical" evidence="5">
    <location>
        <position position="304"/>
    </location>
</feature>
<feature type="domain" description="Photolyase/cryptochrome alpha/beta" evidence="7">
    <location>
        <begin position="4"/>
        <end position="130"/>
    </location>
</feature>
<keyword evidence="8" id="KW-0456">Lyase</keyword>
<dbReference type="Pfam" id="PF00875">
    <property type="entry name" value="DNA_photolyase"/>
    <property type="match status" value="1"/>
</dbReference>
<dbReference type="SUPFAM" id="SSF52425">
    <property type="entry name" value="Cryptochrome/photolyase, N-terminal domain"/>
    <property type="match status" value="1"/>
</dbReference>
<comment type="cofactor">
    <cofactor evidence="4">
        <name>FAD</name>
        <dbReference type="ChEBI" id="CHEBI:57692"/>
    </cofactor>
    <text evidence="4">Binds 1 FAD per subunit.</text>
</comment>
<dbReference type="AlphaFoldDB" id="A0A2T0RUL1"/>
<dbReference type="PRINTS" id="PR00147">
    <property type="entry name" value="DNAPHOTLYASE"/>
</dbReference>
<sequence>MTHAPILLWFRRDLRLHDNAALQAALQTGRPLIPIFIRDGLIENLGAAPSWRLGQGLDALSGRLGDVGGRLVLRSGPVMTVLKALIAETGATSVMWNRLHDPAARARDEVVKQSLKALGIEARSFSGQYLVDPWQIATGAGTPFRVFTPFWRALQQQEIPAPLSAPTRLPAPEVWPESEALEAWALGRAMQRGAAVLERHVRVGEAAALDRLSEFRHDGLAAYPDRRDIPGAPGTSRLSAALSLGEISPRQCWHAIMAEEAAGNSGASAFLRQLAWRDFAGHLLFHDGALPDRCWRPEWEDFPWNRSGDTPEVLAWKQGRTGVPFVDAAMREMQVTGTMHNRARMIAASYLTKHLLTDWRIGERWFAEHLVDFDAASNAMGWQWVAGCGPDASPYFRIFNPETQKQKFDPQGQYTTAWIAEMSPDPSPLALEVFEALPRSWNMSPEDAYPDPVVGLPEGRARALAAYESFRDRSGSDSAAG</sequence>
<dbReference type="GO" id="GO:0071949">
    <property type="term" value="F:FAD binding"/>
    <property type="evidence" value="ECO:0007669"/>
    <property type="project" value="TreeGrafter"/>
</dbReference>
<keyword evidence="3 4" id="KW-0274">FAD</keyword>
<reference evidence="8 9" key="1">
    <citation type="submission" date="2018-03" db="EMBL/GenBank/DDBJ databases">
        <title>Genomic Encyclopedia of Archaeal and Bacterial Type Strains, Phase II (KMG-II): from individual species to whole genera.</title>
        <authorList>
            <person name="Goeker M."/>
        </authorList>
    </citation>
    <scope>NUCLEOTIDE SEQUENCE [LARGE SCALE GENOMIC DNA]</scope>
    <source>
        <strain evidence="8 9">DSM 29328</strain>
    </source>
</reference>
<dbReference type="GO" id="GO:0009416">
    <property type="term" value="P:response to light stimulus"/>
    <property type="evidence" value="ECO:0007669"/>
    <property type="project" value="TreeGrafter"/>
</dbReference>
<feature type="binding site" evidence="4">
    <location>
        <begin position="235"/>
        <end position="239"/>
    </location>
    <ligand>
        <name>FAD</name>
        <dbReference type="ChEBI" id="CHEBI:57692"/>
    </ligand>
</feature>
<dbReference type="OrthoDB" id="9772484at2"/>
<feature type="site" description="Electron transfer via tryptophanyl radical" evidence="5">
    <location>
        <position position="382"/>
    </location>
</feature>
<dbReference type="InterPro" id="IPR036155">
    <property type="entry name" value="Crypto/Photolyase_N_sf"/>
</dbReference>
<keyword evidence="9" id="KW-1185">Reference proteome</keyword>
<dbReference type="InterPro" id="IPR014729">
    <property type="entry name" value="Rossmann-like_a/b/a_fold"/>
</dbReference>
<dbReference type="InterPro" id="IPR002081">
    <property type="entry name" value="Cryptochrome/DNA_photolyase_1"/>
</dbReference>
<feature type="binding site" evidence="4">
    <location>
        <begin position="372"/>
        <end position="374"/>
    </location>
    <ligand>
        <name>FAD</name>
        <dbReference type="ChEBI" id="CHEBI:57692"/>
    </ligand>
</feature>
<dbReference type="GO" id="GO:0003677">
    <property type="term" value="F:DNA binding"/>
    <property type="evidence" value="ECO:0007669"/>
    <property type="project" value="TreeGrafter"/>
</dbReference>
<comment type="cofactor">
    <cofactor evidence="1">
        <name>(6R)-5,10-methylene-5,6,7,8-tetrahydrofolate</name>
        <dbReference type="ChEBI" id="CHEBI:15636"/>
    </cofactor>
</comment>
<dbReference type="PROSITE" id="PS51645">
    <property type="entry name" value="PHR_CRY_ALPHA_BETA"/>
    <property type="match status" value="1"/>
</dbReference>
<evidence type="ECO:0000313" key="8">
    <source>
        <dbReference type="EMBL" id="PRY24854.1"/>
    </source>
</evidence>
<evidence type="ECO:0000256" key="2">
    <source>
        <dbReference type="ARBA" id="ARBA00022630"/>
    </source>
</evidence>
<dbReference type="SUPFAM" id="SSF48173">
    <property type="entry name" value="Cryptochrome/photolyase FAD-binding domain"/>
    <property type="match status" value="1"/>
</dbReference>
<organism evidence="8 9">
    <name type="scientific">Aliiruegeria haliotis</name>
    <dbReference type="NCBI Taxonomy" id="1280846"/>
    <lineage>
        <taxon>Bacteria</taxon>
        <taxon>Pseudomonadati</taxon>
        <taxon>Pseudomonadota</taxon>
        <taxon>Alphaproteobacteria</taxon>
        <taxon>Rhodobacterales</taxon>
        <taxon>Roseobacteraceae</taxon>
        <taxon>Aliiruegeria</taxon>
    </lineage>
</organism>
<evidence type="ECO:0000313" key="9">
    <source>
        <dbReference type="Proteomes" id="UP000239480"/>
    </source>
</evidence>
<feature type="binding site" evidence="4">
    <location>
        <position position="270"/>
    </location>
    <ligand>
        <name>FAD</name>
        <dbReference type="ChEBI" id="CHEBI:57692"/>
    </ligand>
</feature>
<evidence type="ECO:0000256" key="4">
    <source>
        <dbReference type="PIRSR" id="PIRSR602081-1"/>
    </source>
</evidence>
<dbReference type="InterPro" id="IPR006050">
    <property type="entry name" value="DNA_photolyase_N"/>
</dbReference>
<evidence type="ECO:0000256" key="6">
    <source>
        <dbReference type="RuleBase" id="RU004182"/>
    </source>
</evidence>
<gene>
    <name evidence="8" type="ORF">CLV78_10225</name>
</gene>
<dbReference type="PANTHER" id="PTHR11455">
    <property type="entry name" value="CRYPTOCHROME"/>
    <property type="match status" value="1"/>
</dbReference>
<dbReference type="InterPro" id="IPR036134">
    <property type="entry name" value="Crypto/Photolyase_FAD-like_sf"/>
</dbReference>
<evidence type="ECO:0000259" key="7">
    <source>
        <dbReference type="PROSITE" id="PS51645"/>
    </source>
</evidence>
<feature type="site" description="Electron transfer via tryptophanyl radical" evidence="5">
    <location>
        <position position="359"/>
    </location>
</feature>
<dbReference type="Gene3D" id="1.10.579.10">
    <property type="entry name" value="DNA Cyclobutane Dipyrimidine Photolyase, subunit A, domain 3"/>
    <property type="match status" value="1"/>
</dbReference>
<name>A0A2T0RUL1_9RHOB</name>
<evidence type="ECO:0000256" key="3">
    <source>
        <dbReference type="ARBA" id="ARBA00022827"/>
    </source>
</evidence>
<feature type="binding site" evidence="4">
    <location>
        <position position="223"/>
    </location>
    <ligand>
        <name>FAD</name>
        <dbReference type="ChEBI" id="CHEBI:57692"/>
    </ligand>
</feature>
<comment type="similarity">
    <text evidence="6">Belongs to the DNA photolyase family.</text>
</comment>
<dbReference type="Pfam" id="PF03441">
    <property type="entry name" value="FAD_binding_7"/>
    <property type="match status" value="1"/>
</dbReference>
<dbReference type="InterPro" id="IPR005101">
    <property type="entry name" value="Cryptochr/Photolyase_FAD-bd"/>
</dbReference>
<dbReference type="EMBL" id="PVTD01000002">
    <property type="protein sequence ID" value="PRY24854.1"/>
    <property type="molecule type" value="Genomic_DNA"/>
</dbReference>
<dbReference type="GO" id="GO:0003904">
    <property type="term" value="F:deoxyribodipyrimidine photo-lyase activity"/>
    <property type="evidence" value="ECO:0007669"/>
    <property type="project" value="TreeGrafter"/>
</dbReference>
<proteinExistence type="inferred from homology"/>
<dbReference type="Gene3D" id="1.25.40.80">
    <property type="match status" value="1"/>
</dbReference>